<dbReference type="Gene3D" id="3.40.50.2300">
    <property type="match status" value="2"/>
</dbReference>
<name>A0A1I1TIE6_9BURK</name>
<dbReference type="InterPro" id="IPR001789">
    <property type="entry name" value="Sig_transdc_resp-reg_receiver"/>
</dbReference>
<dbReference type="FunFam" id="1.10.287.130:FF:000045">
    <property type="entry name" value="Two-component system sensor histidine kinase/response regulator"/>
    <property type="match status" value="1"/>
</dbReference>
<dbReference type="RefSeq" id="WP_175525963.1">
    <property type="nucleotide sequence ID" value="NZ_FOMQ01000003.1"/>
</dbReference>
<evidence type="ECO:0000313" key="8">
    <source>
        <dbReference type="Proteomes" id="UP000199517"/>
    </source>
</evidence>
<dbReference type="EMBL" id="FOMQ01000003">
    <property type="protein sequence ID" value="SFD58384.1"/>
    <property type="molecule type" value="Genomic_DNA"/>
</dbReference>
<dbReference type="InterPro" id="IPR011006">
    <property type="entry name" value="CheY-like_superfamily"/>
</dbReference>
<evidence type="ECO:0000259" key="6">
    <source>
        <dbReference type="PROSITE" id="PS50110"/>
    </source>
</evidence>
<dbReference type="InterPro" id="IPR003594">
    <property type="entry name" value="HATPase_dom"/>
</dbReference>
<dbReference type="STRING" id="32040.SAMN04489710_103388"/>
<dbReference type="GO" id="GO:0000155">
    <property type="term" value="F:phosphorelay sensor kinase activity"/>
    <property type="evidence" value="ECO:0007669"/>
    <property type="project" value="InterPro"/>
</dbReference>
<dbReference type="Gene3D" id="3.30.450.20">
    <property type="entry name" value="PAS domain"/>
    <property type="match status" value="2"/>
</dbReference>
<dbReference type="CDD" id="cd00082">
    <property type="entry name" value="HisKA"/>
    <property type="match status" value="2"/>
</dbReference>
<evidence type="ECO:0000256" key="1">
    <source>
        <dbReference type="ARBA" id="ARBA00000085"/>
    </source>
</evidence>
<feature type="domain" description="Histidine kinase" evidence="5">
    <location>
        <begin position="359"/>
        <end position="586"/>
    </location>
</feature>
<dbReference type="SUPFAM" id="SSF52172">
    <property type="entry name" value="CheY-like"/>
    <property type="match status" value="2"/>
</dbReference>
<dbReference type="InterPro" id="IPR003661">
    <property type="entry name" value="HisK_dim/P_dom"/>
</dbReference>
<evidence type="ECO:0000256" key="3">
    <source>
        <dbReference type="ARBA" id="ARBA00022553"/>
    </source>
</evidence>
<sequence length="1270" mass="137977">MHHDAPAPEATPPLTAADTPYALARAFPGHSEMARRMRGMDWAATTLGPVGGWSPNLLAALSLCLTSRFPMHIWWGPDLRLFYNDGYIPLLGPGKHPAALARSGREVWAEVWDQIRPMVEGVQQGAEATWSEDLLMFFDRALPQEEVYATFSFSPILSGDGSVEGLFCACSETTGRVVTARRVETLRRLGLATEAHSAGEACAAALRALDANPCDIPFARIEWGGTDRAGGALACSAALPGEDWDTLMQRWAPQCRQLHDSGAAQRVAIEPPHAAPWPHGGAHALLLPLRVGTADRPDGTLVLGLGLHRPFDAAYEDFIHLVQQQVERAIGEARSYEMERHRAETLMELDRAKTAFFSNLSHEFRTPITLMLGPLEEALAHAQAQDEVRGHLQLAHRNTLRLRKLVNNLLDFSRLQAGRAQARFIPVDLAALTQDLASNFRSAFERAGVALEVDCPPLPFPLYVDRGMWEDVVLNLLGNALKFTLQGSVRIALEHGGGGGHGGTAGTGSEVTLTVQDSGVGIGAAELPHIFERFRVGRHGGGRTQEGTGIGLALVQEIVHLHGGTVSAESTPGQGSVFRVRLRAGCAHLDPQQIADSDAGPSPLRAQSYVQEAMGWSFPDLPAPAVAGLHAPDDAAAGMPRCRVLVVDDNADMLAYVASLLSPHMETVSVPDGVQALEQLRSSHYDLMLADVMLPRMDGFSLLRAVRALPDLQLLPVILLSARAGQEAHAEGLAAGADDYVAKPFSARDLLARVAAALARARKRAETAKAAEIRYRQLFDAIDEGFCIIELVFDAAGRPIDYRFLEVNPAFKRHTGLVDAAGRTMRELIPDLDGEWFERYGRVATLREPLRFEQYSEKLDHRWFDVFAFPADDGQPCRVGILFTDISARKRAERALQHSERRLQETDRRKDEFLATLAHELRNPLAAISGAVELLRHPMGQLSKARAGEVLGRQVRHMVRLVDELLDVSRISRNTIELTREPLDLRRIAGQAIEFARPGIDERGHRLSVEEPAAAIPIEGDNVRLVQVLSNLLNNAARYTEPGGRITVRCWHDSAGAHAEVGDTGIGIPTDRLEDVFRMFAQVDRSDPRSKPGLGVGLALAQRLAQLHGGHVEARSAGPGQGSAFTLHLPVAQGTVSPPAPQGKAPAEAARLKVLVVDDDEDAAYPIVTVLEWSGMETQSVTSGQAALGLLERWKPDVALLDLGMPGMDGYTLARHMAATHPAVALIAISGWGQPEDVARCREAGFSTHFVKPVDLDAVGEAVRQVAQRH</sequence>
<keyword evidence="8" id="KW-1185">Reference proteome</keyword>
<evidence type="ECO:0000256" key="4">
    <source>
        <dbReference type="PROSITE-ProRule" id="PRU00169"/>
    </source>
</evidence>
<dbReference type="Gene3D" id="1.10.287.130">
    <property type="match status" value="2"/>
</dbReference>
<keyword evidence="3 4" id="KW-0597">Phosphoprotein</keyword>
<dbReference type="InterPro" id="IPR005467">
    <property type="entry name" value="His_kinase_dom"/>
</dbReference>
<evidence type="ECO:0000259" key="5">
    <source>
        <dbReference type="PROSITE" id="PS50109"/>
    </source>
</evidence>
<dbReference type="SUPFAM" id="SSF55785">
    <property type="entry name" value="PYP-like sensor domain (PAS domain)"/>
    <property type="match status" value="1"/>
</dbReference>
<dbReference type="InterPro" id="IPR035965">
    <property type="entry name" value="PAS-like_dom_sf"/>
</dbReference>
<dbReference type="Pfam" id="PF13188">
    <property type="entry name" value="PAS_8"/>
    <property type="match status" value="1"/>
</dbReference>
<dbReference type="Pfam" id="PF00512">
    <property type="entry name" value="HisKA"/>
    <property type="match status" value="2"/>
</dbReference>
<dbReference type="Proteomes" id="UP000199517">
    <property type="component" value="Unassembled WGS sequence"/>
</dbReference>
<accession>A0A1I1TIE6</accession>
<dbReference type="PRINTS" id="PR00344">
    <property type="entry name" value="BCTRLSENSOR"/>
</dbReference>
<feature type="domain" description="Response regulatory" evidence="6">
    <location>
        <begin position="1153"/>
        <end position="1267"/>
    </location>
</feature>
<dbReference type="AlphaFoldDB" id="A0A1I1TIE6"/>
<dbReference type="PROSITE" id="PS50110">
    <property type="entry name" value="RESPONSE_REGULATORY"/>
    <property type="match status" value="2"/>
</dbReference>
<dbReference type="EC" id="2.7.13.3" evidence="2"/>
<feature type="modified residue" description="4-aspartylphosphate" evidence="4">
    <location>
        <position position="691"/>
    </location>
</feature>
<reference evidence="8" key="1">
    <citation type="submission" date="2016-10" db="EMBL/GenBank/DDBJ databases">
        <authorList>
            <person name="Varghese N."/>
            <person name="Submissions S."/>
        </authorList>
    </citation>
    <scope>NUCLEOTIDE SEQUENCE [LARGE SCALE GENOMIC DNA]</scope>
    <source>
        <strain evidence="8">DSM 7481</strain>
    </source>
</reference>
<dbReference type="InterPro" id="IPR036890">
    <property type="entry name" value="HATPase_C_sf"/>
</dbReference>
<dbReference type="Pfam" id="PF00072">
    <property type="entry name" value="Response_reg"/>
    <property type="match status" value="2"/>
</dbReference>
<feature type="modified residue" description="4-aspartylphosphate" evidence="4">
    <location>
        <position position="1202"/>
    </location>
</feature>
<feature type="domain" description="Histidine kinase" evidence="5">
    <location>
        <begin position="916"/>
        <end position="1133"/>
    </location>
</feature>
<gene>
    <name evidence="7" type="ORF">SAMN04489710_103388</name>
</gene>
<dbReference type="InterPro" id="IPR036097">
    <property type="entry name" value="HisK_dim/P_sf"/>
</dbReference>
<dbReference type="SMART" id="SM00448">
    <property type="entry name" value="REC"/>
    <property type="match status" value="2"/>
</dbReference>
<dbReference type="SMART" id="SM00388">
    <property type="entry name" value="HisKA"/>
    <property type="match status" value="2"/>
</dbReference>
<evidence type="ECO:0000313" key="7">
    <source>
        <dbReference type="EMBL" id="SFD58384.1"/>
    </source>
</evidence>
<dbReference type="SUPFAM" id="SSF55874">
    <property type="entry name" value="ATPase domain of HSP90 chaperone/DNA topoisomerase II/histidine kinase"/>
    <property type="match status" value="2"/>
</dbReference>
<dbReference type="PANTHER" id="PTHR43547:SF2">
    <property type="entry name" value="HYBRID SIGNAL TRANSDUCTION HISTIDINE KINASE C"/>
    <property type="match status" value="1"/>
</dbReference>
<dbReference type="SMART" id="SM00387">
    <property type="entry name" value="HATPase_c"/>
    <property type="match status" value="2"/>
</dbReference>
<comment type="catalytic activity">
    <reaction evidence="1">
        <text>ATP + protein L-histidine = ADP + protein N-phospho-L-histidine.</text>
        <dbReference type="EC" id="2.7.13.3"/>
    </reaction>
</comment>
<dbReference type="CDD" id="cd17574">
    <property type="entry name" value="REC_OmpR"/>
    <property type="match status" value="1"/>
</dbReference>
<dbReference type="InterPro" id="IPR004358">
    <property type="entry name" value="Sig_transdc_His_kin-like_C"/>
</dbReference>
<evidence type="ECO:0000256" key="2">
    <source>
        <dbReference type="ARBA" id="ARBA00012438"/>
    </source>
</evidence>
<organism evidence="7 8">
    <name type="scientific">Paracidovorax konjaci</name>
    <dbReference type="NCBI Taxonomy" id="32040"/>
    <lineage>
        <taxon>Bacteria</taxon>
        <taxon>Pseudomonadati</taxon>
        <taxon>Pseudomonadota</taxon>
        <taxon>Betaproteobacteria</taxon>
        <taxon>Burkholderiales</taxon>
        <taxon>Comamonadaceae</taxon>
        <taxon>Paracidovorax</taxon>
    </lineage>
</organism>
<dbReference type="Pfam" id="PF02518">
    <property type="entry name" value="HATPase_c"/>
    <property type="match status" value="2"/>
</dbReference>
<dbReference type="PANTHER" id="PTHR43547">
    <property type="entry name" value="TWO-COMPONENT HISTIDINE KINASE"/>
    <property type="match status" value="1"/>
</dbReference>
<feature type="domain" description="Response regulatory" evidence="6">
    <location>
        <begin position="643"/>
        <end position="758"/>
    </location>
</feature>
<dbReference type="PROSITE" id="PS50109">
    <property type="entry name" value="HIS_KIN"/>
    <property type="match status" value="2"/>
</dbReference>
<dbReference type="SUPFAM" id="SSF47384">
    <property type="entry name" value="Homodimeric domain of signal transducing histidine kinase"/>
    <property type="match status" value="2"/>
</dbReference>
<dbReference type="Gene3D" id="3.30.565.10">
    <property type="entry name" value="Histidine kinase-like ATPase, C-terminal domain"/>
    <property type="match status" value="2"/>
</dbReference>
<protein>
    <recommendedName>
        <fullName evidence="2">histidine kinase</fullName>
        <ecNumber evidence="2">2.7.13.3</ecNumber>
    </recommendedName>
</protein>
<dbReference type="InterPro" id="IPR000014">
    <property type="entry name" value="PAS"/>
</dbReference>
<dbReference type="NCBIfam" id="TIGR00229">
    <property type="entry name" value="sensory_box"/>
    <property type="match status" value="1"/>
</dbReference>
<proteinExistence type="predicted"/>